<gene>
    <name evidence="1" type="ORF">GCM10023235_00150</name>
    <name evidence="2" type="ORF">GCM10023235_78760</name>
</gene>
<name>A0ABP9D531_9ACTN</name>
<evidence type="ECO:0000313" key="1">
    <source>
        <dbReference type="EMBL" id="GAA4830189.1"/>
    </source>
</evidence>
<reference evidence="3" key="2">
    <citation type="journal article" date="2019" name="Int. J. Syst. Evol. Microbiol.">
        <title>The Global Catalogue of Microorganisms (GCM) 10K type strain sequencing project: providing services to taxonomists for standard genome sequencing and annotation.</title>
        <authorList>
            <consortium name="The Broad Institute Genomics Platform"/>
            <consortium name="The Broad Institute Genome Sequencing Center for Infectious Disease"/>
            <person name="Wu L."/>
            <person name="Ma J."/>
        </authorList>
    </citation>
    <scope>NUCLEOTIDE SEQUENCE [LARGE SCALE GENOMIC DNA]</scope>
    <source>
        <strain evidence="3">JCM 13006</strain>
    </source>
</reference>
<keyword evidence="3" id="KW-1185">Reference proteome</keyword>
<evidence type="ECO:0000313" key="2">
    <source>
        <dbReference type="EMBL" id="GAA4885909.1"/>
    </source>
</evidence>
<comment type="caution">
    <text evidence="1">The sequence shown here is derived from an EMBL/GenBank/DDBJ whole genome shotgun (WGS) entry which is preliminary data.</text>
</comment>
<reference evidence="1" key="1">
    <citation type="journal article" date="2014" name="Int. J. Syst. Evol. Microbiol.">
        <title>Complete genome of a new Firmicutes species belonging to the dominant human colonic microbiota ('Ruminococcus bicirculans') reveals two chromosomes and a selective capacity to utilize plant glucans.</title>
        <authorList>
            <consortium name="NISC Comparative Sequencing Program"/>
            <person name="Wegmann U."/>
            <person name="Louis P."/>
            <person name="Goesmann A."/>
            <person name="Henrissat B."/>
            <person name="Duncan S.H."/>
            <person name="Flint H.J."/>
        </authorList>
    </citation>
    <scope>NUCLEOTIDE SEQUENCE</scope>
    <source>
        <strain evidence="1">JCM 13006</strain>
    </source>
</reference>
<accession>A0ABP9D531</accession>
<dbReference type="EMBL" id="BAABIS010000001">
    <property type="protein sequence ID" value="GAA4830189.1"/>
    <property type="molecule type" value="Genomic_DNA"/>
</dbReference>
<proteinExistence type="predicted"/>
<dbReference type="RefSeq" id="WP_345694659.1">
    <property type="nucleotide sequence ID" value="NZ_BAABIS010000001.1"/>
</dbReference>
<protein>
    <submittedName>
        <fullName evidence="1">Uncharacterized protein</fullName>
    </submittedName>
</protein>
<evidence type="ECO:0000313" key="3">
    <source>
        <dbReference type="Proteomes" id="UP001501752"/>
    </source>
</evidence>
<sequence>MSEPFVDLAVVTTPSGVLVLGMAGWIDQWPEHGDPLSVRATAAAEQGGGHLHEPEDGPSQEWFCEAVAVPAAAGRPLKVRAQTWDSYDGQVIALLEVDLGLPWPGDLGGEPVRLGDLPVDRCGMVLGDARALDSFVGLSGESIDGLADVTYWGKYEDDAHARFGGKRTPQYGGQGPYGRLELPLREAHELADRIRSWAPRSGLVVSMDARTHFHLLQRDGEIHPLLAGQIELDGSQVLQLGWEPGDHSMRHRGERAWDQVYAVTLERAGTTTVLRWTIPAETDDPE</sequence>
<dbReference type="EMBL" id="BAABIS010000001">
    <property type="protein sequence ID" value="GAA4885909.1"/>
    <property type="molecule type" value="Genomic_DNA"/>
</dbReference>
<organism evidence="1 3">
    <name type="scientific">Kitasatospora terrestris</name>
    <dbReference type="NCBI Taxonomy" id="258051"/>
    <lineage>
        <taxon>Bacteria</taxon>
        <taxon>Bacillati</taxon>
        <taxon>Actinomycetota</taxon>
        <taxon>Actinomycetes</taxon>
        <taxon>Kitasatosporales</taxon>
        <taxon>Streptomycetaceae</taxon>
        <taxon>Kitasatospora</taxon>
    </lineage>
</organism>
<dbReference type="Proteomes" id="UP001501752">
    <property type="component" value="Unassembled WGS sequence"/>
</dbReference>
<reference evidence="1" key="3">
    <citation type="submission" date="2023-12" db="EMBL/GenBank/DDBJ databases">
        <authorList>
            <person name="Sun Q."/>
            <person name="Inoue M."/>
        </authorList>
    </citation>
    <scope>NUCLEOTIDE SEQUENCE</scope>
    <source>
        <strain evidence="1">JCM 13006</strain>
    </source>
</reference>